<keyword evidence="2" id="KW-1185">Reference proteome</keyword>
<name>A0A1T4WL00_9FIRM</name>
<dbReference type="GeneID" id="93337194"/>
<organism evidence="1 2">
    <name type="scientific">Gemmiger formicilis</name>
    <dbReference type="NCBI Taxonomy" id="745368"/>
    <lineage>
        <taxon>Bacteria</taxon>
        <taxon>Bacillati</taxon>
        <taxon>Bacillota</taxon>
        <taxon>Clostridia</taxon>
        <taxon>Eubacteriales</taxon>
        <taxon>Gemmiger</taxon>
    </lineage>
</organism>
<dbReference type="STRING" id="745368.SAMN02745178_00707"/>
<sequence length="109" mass="11769">MKQYDLSAIMSRAWTIFRKGGMVFAEALHRAWQSAKARPQNAAAIAAAKAAAGIAEDCKTWADWKAAGFEVVHGNKALFRAVLIWASHGDGARYTASFFGASQVQPIKA</sequence>
<dbReference type="RefSeq" id="WP_078783708.1">
    <property type="nucleotide sequence ID" value="NZ_FUYF01000003.1"/>
</dbReference>
<dbReference type="OrthoDB" id="1974460at2"/>
<evidence type="ECO:0000313" key="2">
    <source>
        <dbReference type="Proteomes" id="UP000190286"/>
    </source>
</evidence>
<dbReference type="Proteomes" id="UP000190286">
    <property type="component" value="Unassembled WGS sequence"/>
</dbReference>
<dbReference type="AlphaFoldDB" id="A0A1T4WL00"/>
<gene>
    <name evidence="1" type="ORF">SAMN02745178_00707</name>
</gene>
<reference evidence="1 2" key="1">
    <citation type="submission" date="2017-02" db="EMBL/GenBank/DDBJ databases">
        <authorList>
            <person name="Peterson S.W."/>
        </authorList>
    </citation>
    <scope>NUCLEOTIDE SEQUENCE [LARGE SCALE GENOMIC DNA]</scope>
    <source>
        <strain evidence="1 2">ATCC 27749</strain>
    </source>
</reference>
<dbReference type="EMBL" id="FUYF01000003">
    <property type="protein sequence ID" value="SKA77817.1"/>
    <property type="molecule type" value="Genomic_DNA"/>
</dbReference>
<accession>A0A1T4WL00</accession>
<evidence type="ECO:0000313" key="1">
    <source>
        <dbReference type="EMBL" id="SKA77817.1"/>
    </source>
</evidence>
<proteinExistence type="predicted"/>
<protein>
    <submittedName>
        <fullName evidence="1">Uncharacterized protein</fullName>
    </submittedName>
</protein>